<dbReference type="PROSITE" id="PS50853">
    <property type="entry name" value="FN3"/>
    <property type="match status" value="1"/>
</dbReference>
<dbReference type="AlphaFoldDB" id="A0A6A9UTS8"/>
<dbReference type="SUPFAM" id="SSF81296">
    <property type="entry name" value="E set domains"/>
    <property type="match status" value="2"/>
</dbReference>
<dbReference type="Gene3D" id="1.50.10.100">
    <property type="entry name" value="Chondroitin AC/alginate lyase"/>
    <property type="match status" value="1"/>
</dbReference>
<dbReference type="SUPFAM" id="SSF48230">
    <property type="entry name" value="Chondroitin AC/alginate lyase"/>
    <property type="match status" value="1"/>
</dbReference>
<dbReference type="InterPro" id="IPR036116">
    <property type="entry name" value="FN3_sf"/>
</dbReference>
<dbReference type="Gene3D" id="2.60.120.260">
    <property type="entry name" value="Galactose-binding domain-like"/>
    <property type="match status" value="1"/>
</dbReference>
<evidence type="ECO:0000313" key="6">
    <source>
        <dbReference type="EMBL" id="MVA75145.1"/>
    </source>
</evidence>
<dbReference type="RefSeq" id="WP_156608089.1">
    <property type="nucleotide sequence ID" value="NZ_WPCU01000004.1"/>
</dbReference>
<feature type="signal peptide" evidence="4">
    <location>
        <begin position="1"/>
        <end position="39"/>
    </location>
</feature>
<accession>A0A6A9UTS8</accession>
<evidence type="ECO:0000256" key="4">
    <source>
        <dbReference type="SAM" id="SignalP"/>
    </source>
</evidence>
<dbReference type="InterPro" id="IPR008929">
    <property type="entry name" value="Chondroitin_lyas"/>
</dbReference>
<feature type="region of interest" description="Disordered" evidence="3">
    <location>
        <begin position="958"/>
        <end position="985"/>
    </location>
</feature>
<dbReference type="InterPro" id="IPR003961">
    <property type="entry name" value="FN3_dom"/>
</dbReference>
<dbReference type="Gene3D" id="2.60.40.10">
    <property type="entry name" value="Immunoglobulins"/>
    <property type="match status" value="3"/>
</dbReference>
<dbReference type="InterPro" id="IPR014756">
    <property type="entry name" value="Ig_E-set"/>
</dbReference>
<keyword evidence="2" id="KW-0119">Carbohydrate metabolism</keyword>
<dbReference type="InterPro" id="IPR013783">
    <property type="entry name" value="Ig-like_fold"/>
</dbReference>
<proteinExistence type="predicted"/>
<keyword evidence="7" id="KW-1185">Reference proteome</keyword>
<protein>
    <recommendedName>
        <fullName evidence="5">Fibronectin type-III domain-containing protein</fullName>
    </recommendedName>
</protein>
<organism evidence="6 7">
    <name type="scientific">Auraticoccus cholistanensis</name>
    <dbReference type="NCBI Taxonomy" id="2656650"/>
    <lineage>
        <taxon>Bacteria</taxon>
        <taxon>Bacillati</taxon>
        <taxon>Actinomycetota</taxon>
        <taxon>Actinomycetes</taxon>
        <taxon>Propionibacteriales</taxon>
        <taxon>Propionibacteriaceae</taxon>
        <taxon>Auraticoccus</taxon>
    </lineage>
</organism>
<comment type="caution">
    <text evidence="6">The sequence shown here is derived from an EMBL/GenBank/DDBJ whole genome shotgun (WGS) entry which is preliminary data.</text>
</comment>
<evidence type="ECO:0000256" key="3">
    <source>
        <dbReference type="SAM" id="MobiDB-lite"/>
    </source>
</evidence>
<evidence type="ECO:0000313" key="7">
    <source>
        <dbReference type="Proteomes" id="UP000435304"/>
    </source>
</evidence>
<feature type="chain" id="PRO_5025486931" description="Fibronectin type-III domain-containing protein" evidence="4">
    <location>
        <begin position="40"/>
        <end position="1162"/>
    </location>
</feature>
<gene>
    <name evidence="6" type="ORF">GC722_03745</name>
</gene>
<keyword evidence="2" id="KW-0624">Polysaccharide degradation</keyword>
<evidence type="ECO:0000256" key="1">
    <source>
        <dbReference type="ARBA" id="ARBA00023295"/>
    </source>
</evidence>
<keyword evidence="1" id="KW-0378">Hydrolase</keyword>
<dbReference type="SUPFAM" id="SSF49265">
    <property type="entry name" value="Fibronectin type III"/>
    <property type="match status" value="1"/>
</dbReference>
<name>A0A6A9UTS8_9ACTN</name>
<dbReference type="EMBL" id="WPCU01000004">
    <property type="protein sequence ID" value="MVA75145.1"/>
    <property type="molecule type" value="Genomic_DNA"/>
</dbReference>
<dbReference type="GO" id="GO:0000272">
    <property type="term" value="P:polysaccharide catabolic process"/>
    <property type="evidence" value="ECO:0007669"/>
    <property type="project" value="UniProtKB-KW"/>
</dbReference>
<dbReference type="Proteomes" id="UP000435304">
    <property type="component" value="Unassembled WGS sequence"/>
</dbReference>
<evidence type="ECO:0000256" key="2">
    <source>
        <dbReference type="ARBA" id="ARBA00023326"/>
    </source>
</evidence>
<evidence type="ECO:0000259" key="5">
    <source>
        <dbReference type="PROSITE" id="PS50853"/>
    </source>
</evidence>
<sequence>MRHRTTSPAAPRRARRLPVVLLAALLALASLTVAVPAAAAVPALTNPTFAQVDANGFPVGWSRWAPAGTARVTVHQTGGPDGGPALAISSVSGADARLALTQRLPVAAGTPRELTVTARVRGDGLSGGFSMIRVQAWAADGRNVLPAARGPYLSGTFDWRTYSASVVLPAEATQISVEPMLDRAAGTLWFADLELAETVEGPTLTASATGTGTTELFWSLGERAPRVARYAVHRVPGSAEVVPAPANLLDHAQAATTADEDVLPGTTYSYRVVGLDAAGQPVASTPSATVTTPEQFTIQQRVVTLTALQRDDGAHVSWSLPPQLDHGGLSLVVGSSTTPLPGRRGATTLAAGPGTLVRMVRGEELLASAVVGRSEHPRAVMDTDTVQDVRDRLAAGDPTATGAWQALLDRLARGDAAYPTNGSAGLYRGRDAAFAYVVTGDRGYAQQAHAAVMSAEGFVVAREINTGLELGRANLLLAPVYDWAYQGWDEEQRRQVRDLMTRSVDLLSTYHHDGLDDVEKTSNWVGVARTTELALLLSARGDGDFGLHDRRIAYLTDQVAQHLDQGYSGTGWTQEGWDYLHYTALYMLPSLYFAQGTGLQVLDEHLARPRFWELALHVASSREDGDVAQFGVSGPSGQVSGIFPLLFPLTPGGALPALQHTYDAVQGTAAPSPRFDDVHSLWSVLYHPGGSGDPDEATEPSLGRALLDDEPGFFAFRNRIADADDTLVVTSNRGTQHRGWSAAETFSLSWMSHDTTWAQQGGKASTDPSLWSKPLVDGRLEPYRNQYETVTGAGRTLSSTAFAGQGGGHLELDGSANFGVDVARREQVVDLAAGHRADALVVVHDRFADDTSHRWDWQLRPEPGVEIGVPAEPGPNQPDFTFTSAGGAVLSGFVVSPAGLRPQVVDGALRLSTTGTSADFRVVLATSAEGPLTSTTTAGGELVVDGRVVDFEALGTGDPLPLTVPEDDATAAPGEGRLSADEGWDTGLSDGSYTVTMDLWRGEPGSLLRLYENGALLAARRLDPEQAVPQRVRVAVAGRPDGRYTYTAELVNGAGRTPTRPVTVEVADAAPGRPDLRTDHRRGASSHTLTADLWWGTNGEDWRLREDGVVIRSGRLTADSPRAQRVQVALDGLAPGRHVYRFELLNAAGVTSSEPLTVEVAG</sequence>
<keyword evidence="4" id="KW-0732">Signal</keyword>
<keyword evidence="1" id="KW-0326">Glycosidase</keyword>
<feature type="domain" description="Fibronectin type-III" evidence="5">
    <location>
        <begin position="198"/>
        <end position="295"/>
    </location>
</feature>
<reference evidence="6 7" key="1">
    <citation type="submission" date="2019-12" db="EMBL/GenBank/DDBJ databases">
        <title>Auraticoccus cholistani sp. nov., an actinomycete isolated from soil of Cholistan desert.</title>
        <authorList>
            <person name="Cheema M.T."/>
        </authorList>
    </citation>
    <scope>NUCLEOTIDE SEQUENCE [LARGE SCALE GENOMIC DNA]</scope>
    <source>
        <strain evidence="6 7">F435</strain>
    </source>
</reference>
<dbReference type="GO" id="GO:0016798">
    <property type="term" value="F:hydrolase activity, acting on glycosyl bonds"/>
    <property type="evidence" value="ECO:0007669"/>
    <property type="project" value="UniProtKB-KW"/>
</dbReference>